<name>A0A1H6DZZ4_9PSEU</name>
<dbReference type="SMR" id="A0A1H6DZZ4"/>
<evidence type="ECO:0000313" key="4">
    <source>
        <dbReference type="Proteomes" id="UP000199690"/>
    </source>
</evidence>
<sequence length="106" mass="11945">MAEIAHDKSATDAYRKLFEECRLELTGDKDIIALQGTFDILAGKTEQGKRVAEQFKRCREALTTQVMEFANKTLVELSQKLDTVDQNVETTTDENSKKAETTPVTF</sequence>
<accession>A0A1I1WHH8</accession>
<reference evidence="2" key="1">
    <citation type="submission" date="2016-10" db="EMBL/GenBank/DDBJ databases">
        <authorList>
            <person name="de Groot N.N."/>
        </authorList>
    </citation>
    <scope>NUCLEOTIDE SEQUENCE [LARGE SCALE GENOMIC DNA]</scope>
    <source>
        <strain evidence="2">ATCC 20501</strain>
    </source>
</reference>
<dbReference type="Proteomes" id="UP000199690">
    <property type="component" value="Unassembled WGS sequence"/>
</dbReference>
<protein>
    <submittedName>
        <fullName evidence="2">Uncharacterized protein</fullName>
    </submittedName>
</protein>
<dbReference type="EMBL" id="FOME01000007">
    <property type="protein sequence ID" value="SFD94616.1"/>
    <property type="molecule type" value="Genomic_DNA"/>
</dbReference>
<proteinExistence type="predicted"/>
<organism evidence="2 5">
    <name type="scientific">Saccharopolyspora kobensis</name>
    <dbReference type="NCBI Taxonomy" id="146035"/>
    <lineage>
        <taxon>Bacteria</taxon>
        <taxon>Bacillati</taxon>
        <taxon>Actinomycetota</taxon>
        <taxon>Actinomycetes</taxon>
        <taxon>Pseudonocardiales</taxon>
        <taxon>Pseudonocardiaceae</taxon>
        <taxon>Saccharopolyspora</taxon>
    </lineage>
</organism>
<dbReference type="Proteomes" id="UP000236729">
    <property type="component" value="Unassembled WGS sequence"/>
</dbReference>
<dbReference type="AlphaFoldDB" id="A0A1H6DZZ4"/>
<evidence type="ECO:0000313" key="2">
    <source>
        <dbReference type="EMBL" id="SEG90910.1"/>
    </source>
</evidence>
<dbReference type="RefSeq" id="WP_093354465.1">
    <property type="nucleotide sequence ID" value="NZ_FNVB01000008.1"/>
</dbReference>
<evidence type="ECO:0000313" key="3">
    <source>
        <dbReference type="EMBL" id="SFD94616.1"/>
    </source>
</evidence>
<reference evidence="4 5" key="2">
    <citation type="submission" date="2016-10" db="EMBL/GenBank/DDBJ databases">
        <authorList>
            <person name="Varghese N."/>
            <person name="Submissions S."/>
        </authorList>
    </citation>
    <scope>NUCLEOTIDE SEQUENCE [LARGE SCALE GENOMIC DNA]</scope>
    <source>
        <strain evidence="5">ATCC 20501</strain>
        <strain evidence="3 4">CGMCC 4.3529</strain>
    </source>
</reference>
<evidence type="ECO:0000256" key="1">
    <source>
        <dbReference type="SAM" id="MobiDB-lite"/>
    </source>
</evidence>
<gene>
    <name evidence="2" type="ORF">SAMN02982929_05339</name>
    <name evidence="3" type="ORF">SAMN05216506_107315</name>
</gene>
<evidence type="ECO:0000313" key="5">
    <source>
        <dbReference type="Proteomes" id="UP000236729"/>
    </source>
</evidence>
<keyword evidence="4" id="KW-1185">Reference proteome</keyword>
<feature type="region of interest" description="Disordered" evidence="1">
    <location>
        <begin position="86"/>
        <end position="106"/>
    </location>
</feature>
<dbReference type="EMBL" id="FNVB01000008">
    <property type="protein sequence ID" value="SEG90910.1"/>
    <property type="molecule type" value="Genomic_DNA"/>
</dbReference>
<accession>A0A1H6DZZ4</accession>